<evidence type="ECO:0000256" key="4">
    <source>
        <dbReference type="ARBA" id="ARBA00022989"/>
    </source>
</evidence>
<evidence type="ECO:0000256" key="5">
    <source>
        <dbReference type="ARBA" id="ARBA00023136"/>
    </source>
</evidence>
<dbReference type="AlphaFoldDB" id="A0A2S1YEJ4"/>
<dbReference type="InterPro" id="IPR001750">
    <property type="entry name" value="ND/Mrp_TM"/>
</dbReference>
<evidence type="ECO:0000256" key="8">
    <source>
        <dbReference type="SAM" id="Phobius"/>
    </source>
</evidence>
<evidence type="ECO:0000256" key="1">
    <source>
        <dbReference type="ARBA" id="ARBA00004141"/>
    </source>
</evidence>
<feature type="transmembrane region" description="Helical" evidence="8">
    <location>
        <begin position="501"/>
        <end position="522"/>
    </location>
</feature>
<feature type="transmembrane region" description="Helical" evidence="8">
    <location>
        <begin position="354"/>
        <end position="377"/>
    </location>
</feature>
<protein>
    <recommendedName>
        <fullName evidence="2">NADH:ubiquinone reductase (H(+)-translocating)</fullName>
        <ecNumber evidence="2">7.1.1.2</ecNumber>
    </recommendedName>
    <alternativeName>
        <fullName evidence="6">NADH dehydrogenase subunit 5</fullName>
    </alternativeName>
</protein>
<evidence type="ECO:0000256" key="7">
    <source>
        <dbReference type="ARBA" id="ARBA00049551"/>
    </source>
</evidence>
<evidence type="ECO:0000256" key="3">
    <source>
        <dbReference type="ARBA" id="ARBA00022692"/>
    </source>
</evidence>
<keyword evidence="4 8" id="KW-1133">Transmembrane helix</keyword>
<dbReference type="GO" id="GO:0015990">
    <property type="term" value="P:electron transport coupled proton transport"/>
    <property type="evidence" value="ECO:0007669"/>
    <property type="project" value="TreeGrafter"/>
</dbReference>
<dbReference type="PRINTS" id="PR01434">
    <property type="entry name" value="NADHDHGNASE5"/>
</dbReference>
<feature type="transmembrane region" description="Helical" evidence="8">
    <location>
        <begin position="389"/>
        <end position="407"/>
    </location>
</feature>
<evidence type="ECO:0000259" key="9">
    <source>
        <dbReference type="Pfam" id="PF00361"/>
    </source>
</evidence>
<dbReference type="PANTHER" id="PTHR42829">
    <property type="entry name" value="NADH-UBIQUINONE OXIDOREDUCTASE CHAIN 5"/>
    <property type="match status" value="1"/>
</dbReference>
<feature type="domain" description="NADH:quinone oxidoreductase/Mrp antiporter transmembrane" evidence="9">
    <location>
        <begin position="95"/>
        <end position="364"/>
    </location>
</feature>
<keyword evidence="5 8" id="KW-0472">Membrane</keyword>
<name>A0A2S1YEJ4_9TREM</name>
<dbReference type="GO" id="GO:0042773">
    <property type="term" value="P:ATP synthesis coupled electron transport"/>
    <property type="evidence" value="ECO:0007669"/>
    <property type="project" value="InterPro"/>
</dbReference>
<dbReference type="GO" id="GO:0008137">
    <property type="term" value="F:NADH dehydrogenase (ubiquinone) activity"/>
    <property type="evidence" value="ECO:0007669"/>
    <property type="project" value="UniProtKB-EC"/>
</dbReference>
<dbReference type="Pfam" id="PF00361">
    <property type="entry name" value="Proton_antipo_M"/>
    <property type="match status" value="1"/>
</dbReference>
<sequence>MLLSVYFFFGLLVLWIQSFVGVVGSLSWLSYGLLGDTLLSVMFDEVSSVGLFMLFCCGSIALYYCHHYFGGSLEGVLLFPLIVWFLGVMGILMVSSSLLFSLFFWEYLGIVSFFLILFYSNMSSLRASLITLFASRFGDVSIFLLIMCVSCWCQVSSVLYVVLFLLVVLTKSACYPFVSWLLEAMRAPTPVSSLVHSSTLVAAGVWFTFRYSYLGDLLVWDILVWFSIVTVFITAVSAVFFMDLKKIVALSTCNNVSWCLLFYISGDLELALLQLLTHGVCKCYLFMSVGDLMSQSGSSQSAVGVYISRYSGCYLLLVQGFLVFSLCGLPFLGVFFSKHGLFAGVLYGGNVGLWWMYVIGLFLSYVYSVRFCLLLSCSGGGLSNGYSSFFLLVCPLVFLGTGLNYFWSVWSSECCSLSFFWSLGILVVQVGGCLLGGFLYYSVMGGGSWFSLLCGVEGYVSAVYSMFLWVSSVCILSFYRWEVYLLSGWSLFIRSLVVFRTSAFSLNVVVLGLLFLLWFSFVV</sequence>
<comment type="catalytic activity">
    <reaction evidence="7">
        <text>a ubiquinone + NADH + 5 H(+)(in) = a ubiquinol + NAD(+) + 4 H(+)(out)</text>
        <dbReference type="Rhea" id="RHEA:29091"/>
        <dbReference type="Rhea" id="RHEA-COMP:9565"/>
        <dbReference type="Rhea" id="RHEA-COMP:9566"/>
        <dbReference type="ChEBI" id="CHEBI:15378"/>
        <dbReference type="ChEBI" id="CHEBI:16389"/>
        <dbReference type="ChEBI" id="CHEBI:17976"/>
        <dbReference type="ChEBI" id="CHEBI:57540"/>
        <dbReference type="ChEBI" id="CHEBI:57945"/>
        <dbReference type="EC" id="7.1.1.2"/>
    </reaction>
</comment>
<reference evidence="10" key="1">
    <citation type="submission" date="2018-01" db="EMBL/GenBank/DDBJ databases">
        <title>Molecular characterization of complete mitochondrial genome of Acanthoparyphium sp. from Kuwait Bay.</title>
        <authorList>
            <person name="Al-Kandari W.Y."/>
            <person name="Alnaqeeb M."/>
            <person name="Al-Bustan S.A."/>
        </authorList>
    </citation>
    <scope>NUCLEOTIDE SEQUENCE</scope>
</reference>
<feature type="transmembrane region" description="Helical" evidence="8">
    <location>
        <begin position="102"/>
        <end position="122"/>
    </location>
</feature>
<dbReference type="GO" id="GO:0003954">
    <property type="term" value="F:NADH dehydrogenase activity"/>
    <property type="evidence" value="ECO:0007669"/>
    <property type="project" value="TreeGrafter"/>
</dbReference>
<accession>A0A2S1YEJ4</accession>
<comment type="subcellular location">
    <subcellularLocation>
        <location evidence="1">Membrane</location>
        <topology evidence="1">Multi-pass membrane protein</topology>
    </subcellularLocation>
</comment>
<geneLocation type="mitochondrion" evidence="10"/>
<feature type="transmembrane region" description="Helical" evidence="8">
    <location>
        <begin position="142"/>
        <end position="170"/>
    </location>
</feature>
<organism evidence="10">
    <name type="scientific">Acanthoparyphium sp. WAK-2018</name>
    <dbReference type="NCBI Taxonomy" id="2185117"/>
    <lineage>
        <taxon>Eukaryota</taxon>
        <taxon>Metazoa</taxon>
        <taxon>Spiralia</taxon>
        <taxon>Lophotrochozoa</taxon>
        <taxon>Platyhelminthes</taxon>
        <taxon>Trematoda</taxon>
        <taxon>Digenea</taxon>
        <taxon>Plagiorchiida</taxon>
        <taxon>Echinostomata</taxon>
        <taxon>Echinostomatoidea</taxon>
        <taxon>Himasthlidae</taxon>
        <taxon>Acanthoparyphium</taxon>
    </lineage>
</organism>
<dbReference type="PANTHER" id="PTHR42829:SF2">
    <property type="entry name" value="NADH-UBIQUINONE OXIDOREDUCTASE CHAIN 5"/>
    <property type="match status" value="1"/>
</dbReference>
<feature type="transmembrane region" description="Helical" evidence="8">
    <location>
        <begin position="76"/>
        <end position="95"/>
    </location>
</feature>
<feature type="transmembrane region" description="Helical" evidence="8">
    <location>
        <begin position="6"/>
        <end position="34"/>
    </location>
</feature>
<dbReference type="InterPro" id="IPR003945">
    <property type="entry name" value="NU5C-like"/>
</dbReference>
<feature type="transmembrane region" description="Helical" evidence="8">
    <location>
        <begin position="46"/>
        <end position="64"/>
    </location>
</feature>
<dbReference type="EMBL" id="MG792058">
    <property type="protein sequence ID" value="AWK02439.1"/>
    <property type="molecule type" value="Genomic_DNA"/>
</dbReference>
<keyword evidence="3 8" id="KW-0812">Transmembrane</keyword>
<keyword evidence="10" id="KW-0496">Mitochondrion</keyword>
<evidence type="ECO:0000256" key="2">
    <source>
        <dbReference type="ARBA" id="ARBA00012944"/>
    </source>
</evidence>
<feature type="transmembrane region" description="Helical" evidence="8">
    <location>
        <begin position="191"/>
        <end position="211"/>
    </location>
</feature>
<dbReference type="GO" id="GO:0016020">
    <property type="term" value="C:membrane"/>
    <property type="evidence" value="ECO:0007669"/>
    <property type="project" value="UniProtKB-SubCell"/>
</dbReference>
<evidence type="ECO:0000313" key="10">
    <source>
        <dbReference type="EMBL" id="AWK02439.1"/>
    </source>
</evidence>
<dbReference type="EC" id="7.1.1.2" evidence="2"/>
<feature type="transmembrane region" description="Helical" evidence="8">
    <location>
        <begin position="314"/>
        <end position="334"/>
    </location>
</feature>
<evidence type="ECO:0000256" key="6">
    <source>
        <dbReference type="ARBA" id="ARBA00031027"/>
    </source>
</evidence>
<proteinExistence type="predicted"/>
<feature type="transmembrane region" description="Helical" evidence="8">
    <location>
        <begin position="419"/>
        <end position="441"/>
    </location>
</feature>
<feature type="transmembrane region" description="Helical" evidence="8">
    <location>
        <begin position="217"/>
        <end position="240"/>
    </location>
</feature>